<feature type="transmembrane region" description="Helical" evidence="1">
    <location>
        <begin position="159"/>
        <end position="180"/>
    </location>
</feature>
<keyword evidence="1" id="KW-0472">Membrane</keyword>
<accession>A0A2N1MHT9</accession>
<comment type="caution">
    <text evidence="2">The sequence shown here is derived from an EMBL/GenBank/DDBJ whole genome shotgun (WGS) entry which is preliminary data.</text>
</comment>
<dbReference type="EMBL" id="LLXL01002059">
    <property type="protein sequence ID" value="PKK61984.1"/>
    <property type="molecule type" value="Genomic_DNA"/>
</dbReference>
<dbReference type="VEuPathDB" id="FungiDB:FUN_001097"/>
<keyword evidence="1" id="KW-0812">Transmembrane</keyword>
<keyword evidence="1" id="KW-1133">Transmembrane helix</keyword>
<dbReference type="AlphaFoldDB" id="A0A2N1MHT9"/>
<dbReference type="Proteomes" id="UP000233469">
    <property type="component" value="Unassembled WGS sequence"/>
</dbReference>
<gene>
    <name evidence="3" type="ORF">RhiirC2_791040</name>
    <name evidence="2" type="ORF">RhiirC2_792191</name>
</gene>
<reference evidence="2 4" key="1">
    <citation type="submission" date="2016-04" db="EMBL/GenBank/DDBJ databases">
        <title>Genome analyses suggest a sexual origin of heterokaryosis in a supposedly ancient asexual fungus.</title>
        <authorList>
            <person name="Ropars J."/>
            <person name="Sedzielewska K."/>
            <person name="Noel J."/>
            <person name="Charron P."/>
            <person name="Farinelli L."/>
            <person name="Marton T."/>
            <person name="Kruger M."/>
            <person name="Pelin A."/>
            <person name="Brachmann A."/>
            <person name="Corradi N."/>
        </authorList>
    </citation>
    <scope>NUCLEOTIDE SEQUENCE [LARGE SCALE GENOMIC DNA]</scope>
    <source>
        <strain evidence="2 4">C2</strain>
    </source>
</reference>
<reference evidence="2 4" key="2">
    <citation type="submission" date="2017-10" db="EMBL/GenBank/DDBJ databases">
        <title>Extensive intraspecific genome diversity in a model arbuscular mycorrhizal fungus.</title>
        <authorList>
            <person name="Chen E.C.H."/>
            <person name="Morin E."/>
            <person name="Baudet D."/>
            <person name="Noel J."/>
            <person name="Ndikumana S."/>
            <person name="Charron P."/>
            <person name="St-Onge C."/>
            <person name="Giorgi J."/>
            <person name="Grigoriev I.V."/>
            <person name="Roux C."/>
            <person name="Martin F.M."/>
            <person name="Corradi N."/>
        </authorList>
    </citation>
    <scope>NUCLEOTIDE SEQUENCE [LARGE SCALE GENOMIC DNA]</scope>
    <source>
        <strain evidence="2 4">C2</strain>
    </source>
</reference>
<dbReference type="EMBL" id="LLXL01002312">
    <property type="protein sequence ID" value="PKK61185.1"/>
    <property type="molecule type" value="Genomic_DNA"/>
</dbReference>
<sequence length="801" mass="93677">MEGGHCFERRGSGSKVFSCHEKHIHDTTDALKLLGRWMFDVANSDNNKMKDVLLIEISTILDKIFKNVNVKQNDTIVPPREILGTCIWKSRSEVREKKQNLEIPQSLNEYQCGFPIVVKDFFGGLITFLQRKKYEIAEKKRKQRGLSVKRFDEARSTKISIFIISMILSIAFPGVDIWLTHIMSSLCQKPNLLSSLYTILCTASVVSHTQRHERRLEKTRIDKIRPEERLQQGANIWNICVIDNIDFRERNFTYGNIYDATRTTTHATLRMTMKFKFLKTKFIFFYKLTIWIFDLNMVYKELVKEIEVGCKVLPPNVVILEPGENPCNNEAVHNACSMYFSDVFPKNGANINIDLACDEAIFRRLISYREQRPEIRLMLGAWHTSKEMCNTLITIFSGYGIFNMAASIGVRYLDKLEKVVDYQATCRVLELIWVAVGVSLSQVMRNKNKTFNDIKNESNEIMKVWYLYFCWCGYWIGHKIGIRYGHYDMQFQNLVAFAPLFPIAGKSNYSRLVTHFIHIIFEDPSLQSLLNYVCSINLTNPGHFFAFDEALEIFGVKYVKQNIGKNPGNGEDLKQRISSIQSERERLDVLLNEYVGEDILIRNDRAIKSRKEALWNLVNKLTDAFSLVDPTTHDIFKNTTENNTEGFNNLFNCYVTGIERINDIYAQEIEKSVPYNTKGRRKKNIKTITVEQQRKVEKNCKEQERIVKRQRLQENNIDINKGLESPNNNPKKRKYRTLSNSEQEIFTRLRQLTELSIEETEKVHIEICSLPNSKPEEWDIKRIREVWLRYKRQIRKKAKYM</sequence>
<evidence type="ECO:0000313" key="2">
    <source>
        <dbReference type="EMBL" id="PKK61185.1"/>
    </source>
</evidence>
<evidence type="ECO:0000256" key="1">
    <source>
        <dbReference type="SAM" id="Phobius"/>
    </source>
</evidence>
<proteinExistence type="predicted"/>
<name>A0A2N1MHT9_9GLOM</name>
<evidence type="ECO:0000313" key="3">
    <source>
        <dbReference type="EMBL" id="PKK61984.1"/>
    </source>
</evidence>
<dbReference type="VEuPathDB" id="FungiDB:RhiirFUN_012483"/>
<evidence type="ECO:0000313" key="4">
    <source>
        <dbReference type="Proteomes" id="UP000233469"/>
    </source>
</evidence>
<organism evidence="2 4">
    <name type="scientific">Rhizophagus irregularis</name>
    <dbReference type="NCBI Taxonomy" id="588596"/>
    <lineage>
        <taxon>Eukaryota</taxon>
        <taxon>Fungi</taxon>
        <taxon>Fungi incertae sedis</taxon>
        <taxon>Mucoromycota</taxon>
        <taxon>Glomeromycotina</taxon>
        <taxon>Glomeromycetes</taxon>
        <taxon>Glomerales</taxon>
        <taxon>Glomeraceae</taxon>
        <taxon>Rhizophagus</taxon>
    </lineage>
</organism>
<protein>
    <submittedName>
        <fullName evidence="2">Uncharacterized protein</fullName>
    </submittedName>
</protein>
<dbReference type="VEuPathDB" id="FungiDB:RhiirA1_454521"/>